<dbReference type="AlphaFoldDB" id="A0AAV7UU87"/>
<feature type="compositionally biased region" description="Low complexity" evidence="1">
    <location>
        <begin position="18"/>
        <end position="30"/>
    </location>
</feature>
<reference evidence="2" key="1">
    <citation type="journal article" date="2022" name="bioRxiv">
        <title>Sequencing and chromosome-scale assembly of the giantPleurodeles waltlgenome.</title>
        <authorList>
            <person name="Brown T."/>
            <person name="Elewa A."/>
            <person name="Iarovenko S."/>
            <person name="Subramanian E."/>
            <person name="Araus A.J."/>
            <person name="Petzold A."/>
            <person name="Susuki M."/>
            <person name="Suzuki K.-i.T."/>
            <person name="Hayashi T."/>
            <person name="Toyoda A."/>
            <person name="Oliveira C."/>
            <person name="Osipova E."/>
            <person name="Leigh N.D."/>
            <person name="Simon A."/>
            <person name="Yun M.H."/>
        </authorList>
    </citation>
    <scope>NUCLEOTIDE SEQUENCE</scope>
    <source>
        <strain evidence="2">20211129_DDA</strain>
        <tissue evidence="2">Liver</tissue>
    </source>
</reference>
<keyword evidence="3" id="KW-1185">Reference proteome</keyword>
<evidence type="ECO:0000256" key="1">
    <source>
        <dbReference type="SAM" id="MobiDB-lite"/>
    </source>
</evidence>
<organism evidence="2 3">
    <name type="scientific">Pleurodeles waltl</name>
    <name type="common">Iberian ribbed newt</name>
    <dbReference type="NCBI Taxonomy" id="8319"/>
    <lineage>
        <taxon>Eukaryota</taxon>
        <taxon>Metazoa</taxon>
        <taxon>Chordata</taxon>
        <taxon>Craniata</taxon>
        <taxon>Vertebrata</taxon>
        <taxon>Euteleostomi</taxon>
        <taxon>Amphibia</taxon>
        <taxon>Batrachia</taxon>
        <taxon>Caudata</taxon>
        <taxon>Salamandroidea</taxon>
        <taxon>Salamandridae</taxon>
        <taxon>Pleurodelinae</taxon>
        <taxon>Pleurodeles</taxon>
    </lineage>
</organism>
<feature type="region of interest" description="Disordered" evidence="1">
    <location>
        <begin position="1"/>
        <end position="76"/>
    </location>
</feature>
<dbReference type="EMBL" id="JANPWB010000004">
    <property type="protein sequence ID" value="KAJ1192448.1"/>
    <property type="molecule type" value="Genomic_DNA"/>
</dbReference>
<sequence length="76" mass="7764">MAAASGDTGVSAASELPLSRGLRCGAARARGASRGRHQDRPSSASDSRVLERRAAPSYGGGGEGSPRKMDHRGAWA</sequence>
<name>A0AAV7UU87_PLEWA</name>
<evidence type="ECO:0000313" key="2">
    <source>
        <dbReference type="EMBL" id="KAJ1192448.1"/>
    </source>
</evidence>
<feature type="compositionally biased region" description="Basic and acidic residues" evidence="1">
    <location>
        <begin position="65"/>
        <end position="76"/>
    </location>
</feature>
<comment type="caution">
    <text evidence="2">The sequence shown here is derived from an EMBL/GenBank/DDBJ whole genome shotgun (WGS) entry which is preliminary data.</text>
</comment>
<proteinExistence type="predicted"/>
<protein>
    <submittedName>
        <fullName evidence="2">Uncharacterized protein</fullName>
    </submittedName>
</protein>
<gene>
    <name evidence="2" type="ORF">NDU88_001755</name>
</gene>
<evidence type="ECO:0000313" key="3">
    <source>
        <dbReference type="Proteomes" id="UP001066276"/>
    </source>
</evidence>
<dbReference type="Proteomes" id="UP001066276">
    <property type="component" value="Chromosome 2_2"/>
</dbReference>
<accession>A0AAV7UU87</accession>